<dbReference type="PROSITE" id="PS50006">
    <property type="entry name" value="FHA_DOMAIN"/>
    <property type="match status" value="1"/>
</dbReference>
<feature type="transmembrane region" description="Helical" evidence="1">
    <location>
        <begin position="6"/>
        <end position="27"/>
    </location>
</feature>
<dbReference type="Gene3D" id="2.60.200.20">
    <property type="match status" value="1"/>
</dbReference>
<evidence type="ECO:0000256" key="1">
    <source>
        <dbReference type="SAM" id="Phobius"/>
    </source>
</evidence>
<gene>
    <name evidence="3" type="ORF">S01H1_62976</name>
</gene>
<reference evidence="3" key="1">
    <citation type="journal article" date="2014" name="Front. Microbiol.">
        <title>High frequency of phylogenetically diverse reductive dehalogenase-homologous genes in deep subseafloor sedimentary metagenomes.</title>
        <authorList>
            <person name="Kawai M."/>
            <person name="Futagami T."/>
            <person name="Toyoda A."/>
            <person name="Takaki Y."/>
            <person name="Nishi S."/>
            <person name="Hori S."/>
            <person name="Arai W."/>
            <person name="Tsubouchi T."/>
            <person name="Morono Y."/>
            <person name="Uchiyama I."/>
            <person name="Ito T."/>
            <person name="Fujiyama A."/>
            <person name="Inagaki F."/>
            <person name="Takami H."/>
        </authorList>
    </citation>
    <scope>NUCLEOTIDE SEQUENCE</scope>
    <source>
        <strain evidence="3">Expedition CK06-06</strain>
    </source>
</reference>
<dbReference type="EMBL" id="BARS01041403">
    <property type="protein sequence ID" value="GAG31852.1"/>
    <property type="molecule type" value="Genomic_DNA"/>
</dbReference>
<name>X0X8U5_9ZZZZ</name>
<evidence type="ECO:0000259" key="2">
    <source>
        <dbReference type="PROSITE" id="PS50006"/>
    </source>
</evidence>
<dbReference type="InterPro" id="IPR008984">
    <property type="entry name" value="SMAD_FHA_dom_sf"/>
</dbReference>
<keyword evidence="1" id="KW-0812">Transmembrane</keyword>
<accession>X0X8U5</accession>
<dbReference type="AlphaFoldDB" id="X0X8U5"/>
<dbReference type="Pfam" id="PF00498">
    <property type="entry name" value="FHA"/>
    <property type="match status" value="1"/>
</dbReference>
<dbReference type="InterPro" id="IPR000253">
    <property type="entry name" value="FHA_dom"/>
</dbReference>
<protein>
    <recommendedName>
        <fullName evidence="2">FHA domain-containing protein</fullName>
    </recommendedName>
</protein>
<proteinExistence type="predicted"/>
<feature type="domain" description="FHA" evidence="2">
    <location>
        <begin position="76"/>
        <end position="125"/>
    </location>
</feature>
<keyword evidence="1" id="KW-0472">Membrane</keyword>
<keyword evidence="1" id="KW-1133">Transmembrane helix</keyword>
<sequence length="150" mass="16231">MDYEPISVVLKFGFLAVLFLYLFWIAVSARKDLKRNEGGSRTLSETGSGGTRDAWLLVENSPELETGTRFDLFGGATLGRSGDADISFDDRYASGLHARVYPRGGRYFAEDMNSTNGTLLNGGPVTAEAELADGDLIAIGDTSFRFESDG</sequence>
<dbReference type="SMART" id="SM00240">
    <property type="entry name" value="FHA"/>
    <property type="match status" value="1"/>
</dbReference>
<comment type="caution">
    <text evidence="3">The sequence shown here is derived from an EMBL/GenBank/DDBJ whole genome shotgun (WGS) entry which is preliminary data.</text>
</comment>
<organism evidence="3">
    <name type="scientific">marine sediment metagenome</name>
    <dbReference type="NCBI Taxonomy" id="412755"/>
    <lineage>
        <taxon>unclassified sequences</taxon>
        <taxon>metagenomes</taxon>
        <taxon>ecological metagenomes</taxon>
    </lineage>
</organism>
<dbReference type="CDD" id="cd00060">
    <property type="entry name" value="FHA"/>
    <property type="match status" value="1"/>
</dbReference>
<dbReference type="SUPFAM" id="SSF49879">
    <property type="entry name" value="SMAD/FHA domain"/>
    <property type="match status" value="1"/>
</dbReference>
<evidence type="ECO:0000313" key="3">
    <source>
        <dbReference type="EMBL" id="GAG31852.1"/>
    </source>
</evidence>